<sequence>MQWPENASKLSREEIYDRLKGCIFGAAIGDAVGLATEFMTKQMARQIYGIGPIAFGNDKGYEFYVDRHRDGWDFGEWTDDTDQQLLIIDTLISNDGVFNTRDFSARLANWSNQGYPELDNKPPNGIGMTVGSVIRHSKFSKQPHRSAWEVWVRFDCNMAANGALMRTAVLGVPFFWDEKQVIKQTLQATKVTHADPRCCVSSVIVTMLISKLIKGDIQNTSSDLDEETREEILKWMQSGNPKNGVGQDLDEEISSPEDKNNTKRRSFIGKVINKVKNNLNNSSSNLFELWAKRAKRPYDSKQRNIAVIPDPPPPGVETFGSDPIMLELTRSLVERYKFMILRNSKEQDDSTKIFKTFESDTSEKMLINYCFPNSFAELGLDERSSIGYVYKCLGAALYSFTRNLNGQENEGQAFKKIITELTLEAGDADTNATVAGALLGARIGYSKLPKEWVDGLKYKDWLNKRVDCLWDVISKASD</sequence>
<dbReference type="AlphaFoldDB" id="A0A9N9DA08"/>
<comment type="cofactor">
    <cofactor evidence="1">
        <name>Mg(2+)</name>
        <dbReference type="ChEBI" id="CHEBI:18420"/>
    </cofactor>
    <text evidence="1">Binds 2 magnesium ions per subunit.</text>
</comment>
<feature type="binding site" evidence="1">
    <location>
        <position position="430"/>
    </location>
    <ligand>
        <name>Mg(2+)</name>
        <dbReference type="ChEBI" id="CHEBI:18420"/>
        <label>1</label>
    </ligand>
</feature>
<accession>A0A9N9DA08</accession>
<evidence type="ECO:0000256" key="1">
    <source>
        <dbReference type="PIRSR" id="PIRSR605502-1"/>
    </source>
</evidence>
<feature type="binding site" evidence="1">
    <location>
        <position position="80"/>
    </location>
    <ligand>
        <name>Mg(2+)</name>
        <dbReference type="ChEBI" id="CHEBI:18420"/>
        <label>1</label>
    </ligand>
</feature>
<evidence type="ECO:0000313" key="4">
    <source>
        <dbReference type="Proteomes" id="UP000789342"/>
    </source>
</evidence>
<name>A0A9N9DA08_9GLOM</name>
<dbReference type="PANTHER" id="PTHR16222">
    <property type="entry name" value="ADP-RIBOSYLGLYCOHYDROLASE"/>
    <property type="match status" value="1"/>
</dbReference>
<evidence type="ECO:0000313" key="3">
    <source>
        <dbReference type="EMBL" id="CAG8627633.1"/>
    </source>
</evidence>
<keyword evidence="1" id="KW-0479">Metal-binding</keyword>
<keyword evidence="4" id="KW-1185">Reference proteome</keyword>
<dbReference type="Gene3D" id="1.10.4080.10">
    <property type="entry name" value="ADP-ribosylation/Crystallin J1"/>
    <property type="match status" value="2"/>
</dbReference>
<feature type="region of interest" description="Disordered" evidence="2">
    <location>
        <begin position="238"/>
        <end position="261"/>
    </location>
</feature>
<dbReference type="Pfam" id="PF03747">
    <property type="entry name" value="ADP_ribosyl_GH"/>
    <property type="match status" value="1"/>
</dbReference>
<gene>
    <name evidence="3" type="ORF">AMORRO_LOCUS8943</name>
</gene>
<dbReference type="InterPro" id="IPR050792">
    <property type="entry name" value="ADP-ribosylglycohydrolase"/>
</dbReference>
<feature type="binding site" evidence="1">
    <location>
        <position position="427"/>
    </location>
    <ligand>
        <name>Mg(2+)</name>
        <dbReference type="ChEBI" id="CHEBI:18420"/>
        <label>1</label>
    </ligand>
</feature>
<dbReference type="InterPro" id="IPR036705">
    <property type="entry name" value="Ribosyl_crysJ1_sf"/>
</dbReference>
<dbReference type="PANTHER" id="PTHR16222:SF28">
    <property type="entry name" value="ADP-RIBOSYLGLYCOHYDROLASE"/>
    <property type="match status" value="1"/>
</dbReference>
<keyword evidence="1" id="KW-0460">Magnesium</keyword>
<dbReference type="SUPFAM" id="SSF101478">
    <property type="entry name" value="ADP-ribosylglycohydrolase"/>
    <property type="match status" value="2"/>
</dbReference>
<proteinExistence type="predicted"/>
<protein>
    <submittedName>
        <fullName evidence="3">2618_t:CDS:1</fullName>
    </submittedName>
</protein>
<feature type="binding site" evidence="1">
    <location>
        <position position="78"/>
    </location>
    <ligand>
        <name>Mg(2+)</name>
        <dbReference type="ChEBI" id="CHEBI:18420"/>
        <label>1</label>
    </ligand>
</feature>
<evidence type="ECO:0000256" key="2">
    <source>
        <dbReference type="SAM" id="MobiDB-lite"/>
    </source>
</evidence>
<dbReference type="InterPro" id="IPR005502">
    <property type="entry name" value="Ribosyl_crysJ1"/>
</dbReference>
<dbReference type="Proteomes" id="UP000789342">
    <property type="component" value="Unassembled WGS sequence"/>
</dbReference>
<dbReference type="GO" id="GO:0046872">
    <property type="term" value="F:metal ion binding"/>
    <property type="evidence" value="ECO:0007669"/>
    <property type="project" value="UniProtKB-KW"/>
</dbReference>
<dbReference type="EMBL" id="CAJVPV010008190">
    <property type="protein sequence ID" value="CAG8627633.1"/>
    <property type="molecule type" value="Genomic_DNA"/>
</dbReference>
<comment type="caution">
    <text evidence="3">The sequence shown here is derived from an EMBL/GenBank/DDBJ whole genome shotgun (WGS) entry which is preliminary data.</text>
</comment>
<organism evidence="3 4">
    <name type="scientific">Acaulospora morrowiae</name>
    <dbReference type="NCBI Taxonomy" id="94023"/>
    <lineage>
        <taxon>Eukaryota</taxon>
        <taxon>Fungi</taxon>
        <taxon>Fungi incertae sedis</taxon>
        <taxon>Mucoromycota</taxon>
        <taxon>Glomeromycotina</taxon>
        <taxon>Glomeromycetes</taxon>
        <taxon>Diversisporales</taxon>
        <taxon>Acaulosporaceae</taxon>
        <taxon>Acaulospora</taxon>
    </lineage>
</organism>
<feature type="binding site" evidence="1">
    <location>
        <position position="429"/>
    </location>
    <ligand>
        <name>Mg(2+)</name>
        <dbReference type="ChEBI" id="CHEBI:18420"/>
        <label>1</label>
    </ligand>
</feature>
<feature type="binding site" evidence="1">
    <location>
        <position position="79"/>
    </location>
    <ligand>
        <name>Mg(2+)</name>
        <dbReference type="ChEBI" id="CHEBI:18420"/>
        <label>1</label>
    </ligand>
</feature>
<dbReference type="OrthoDB" id="2021138at2759"/>
<reference evidence="3" key="1">
    <citation type="submission" date="2021-06" db="EMBL/GenBank/DDBJ databases">
        <authorList>
            <person name="Kallberg Y."/>
            <person name="Tangrot J."/>
            <person name="Rosling A."/>
        </authorList>
    </citation>
    <scope>NUCLEOTIDE SEQUENCE</scope>
    <source>
        <strain evidence="3">CL551</strain>
    </source>
</reference>